<dbReference type="InterPro" id="IPR055348">
    <property type="entry name" value="DctQ"/>
</dbReference>
<evidence type="ECO:0000313" key="11">
    <source>
        <dbReference type="EMBL" id="PWI33688.1"/>
    </source>
</evidence>
<accession>A0A2U3BA80</accession>
<reference evidence="11 12" key="1">
    <citation type="submission" date="2018-05" db="EMBL/GenBank/DDBJ databases">
        <title>Vibrio limimaris sp. nov., isolated from marine sediment.</title>
        <authorList>
            <person name="Li C.-M."/>
        </authorList>
    </citation>
    <scope>NUCLEOTIDE SEQUENCE [LARGE SCALE GENOMIC DNA]</scope>
    <source>
        <strain evidence="11 12">E4404</strain>
    </source>
</reference>
<dbReference type="PANTHER" id="PTHR35011">
    <property type="entry name" value="2,3-DIKETO-L-GULONATE TRAP TRANSPORTER SMALL PERMEASE PROTEIN YIAM"/>
    <property type="match status" value="1"/>
</dbReference>
<keyword evidence="2 9" id="KW-0813">Transport</keyword>
<evidence type="ECO:0000259" key="10">
    <source>
        <dbReference type="Pfam" id="PF04290"/>
    </source>
</evidence>
<dbReference type="EMBL" id="QFWT01000004">
    <property type="protein sequence ID" value="PWI33688.1"/>
    <property type="molecule type" value="Genomic_DNA"/>
</dbReference>
<evidence type="ECO:0000256" key="7">
    <source>
        <dbReference type="ARBA" id="ARBA00023136"/>
    </source>
</evidence>
<dbReference type="GO" id="GO:0022857">
    <property type="term" value="F:transmembrane transporter activity"/>
    <property type="evidence" value="ECO:0007669"/>
    <property type="project" value="UniProtKB-UniRule"/>
</dbReference>
<sequence length="205" mass="23222">MLERILLLYCRSVRYIVKRIGESVAYLMPVLAAIVAFEVFARYILDAPTIWAYDVSLFLFGYISALGGAYAQQKGTHINVDILYATVPEKVQRGFSLVTAVLAIGFLVLMAKTCGEHFLESLRLNYRTQSEWAPAVHHFWLMITVSAVIFIAEYLAQFIGHVFYLITGRELVQEEVEFDSAMAEQPFKVDSSKVVMASKEKANEY</sequence>
<evidence type="ECO:0000256" key="1">
    <source>
        <dbReference type="ARBA" id="ARBA00004429"/>
    </source>
</evidence>
<feature type="transmembrane region" description="Helical" evidence="9">
    <location>
        <begin position="50"/>
        <end position="71"/>
    </location>
</feature>
<protein>
    <recommendedName>
        <fullName evidence="9">TRAP transporter small permease protein</fullName>
    </recommendedName>
</protein>
<comment type="subunit">
    <text evidence="9">The complex comprises the extracytoplasmic solute receptor protein and the two transmembrane proteins.</text>
</comment>
<evidence type="ECO:0000256" key="4">
    <source>
        <dbReference type="ARBA" id="ARBA00022519"/>
    </source>
</evidence>
<name>A0A2U3BA80_9VIBR</name>
<evidence type="ECO:0000256" key="9">
    <source>
        <dbReference type="RuleBase" id="RU369079"/>
    </source>
</evidence>
<dbReference type="Pfam" id="PF04290">
    <property type="entry name" value="DctQ"/>
    <property type="match status" value="1"/>
</dbReference>
<evidence type="ECO:0000256" key="3">
    <source>
        <dbReference type="ARBA" id="ARBA00022475"/>
    </source>
</evidence>
<evidence type="ECO:0000313" key="12">
    <source>
        <dbReference type="Proteomes" id="UP000245362"/>
    </source>
</evidence>
<evidence type="ECO:0000256" key="6">
    <source>
        <dbReference type="ARBA" id="ARBA00022989"/>
    </source>
</evidence>
<evidence type="ECO:0000256" key="8">
    <source>
        <dbReference type="ARBA" id="ARBA00038436"/>
    </source>
</evidence>
<evidence type="ECO:0000256" key="2">
    <source>
        <dbReference type="ARBA" id="ARBA00022448"/>
    </source>
</evidence>
<comment type="caution">
    <text evidence="11">The sequence shown here is derived from an EMBL/GenBank/DDBJ whole genome shotgun (WGS) entry which is preliminary data.</text>
</comment>
<feature type="domain" description="Tripartite ATP-independent periplasmic transporters DctQ component" evidence="10">
    <location>
        <begin position="31"/>
        <end position="161"/>
    </location>
</feature>
<dbReference type="Proteomes" id="UP000245362">
    <property type="component" value="Unassembled WGS sequence"/>
</dbReference>
<feature type="transmembrane region" description="Helical" evidence="9">
    <location>
        <begin position="139"/>
        <end position="166"/>
    </location>
</feature>
<proteinExistence type="inferred from homology"/>
<keyword evidence="3" id="KW-1003">Cell membrane</keyword>
<keyword evidence="7 9" id="KW-0472">Membrane</keyword>
<keyword evidence="5 9" id="KW-0812">Transmembrane</keyword>
<organism evidence="11 12">
    <name type="scientific">Vibrio albus</name>
    <dbReference type="NCBI Taxonomy" id="2200953"/>
    <lineage>
        <taxon>Bacteria</taxon>
        <taxon>Pseudomonadati</taxon>
        <taxon>Pseudomonadota</taxon>
        <taxon>Gammaproteobacteria</taxon>
        <taxon>Vibrionales</taxon>
        <taxon>Vibrionaceae</taxon>
        <taxon>Vibrio</taxon>
    </lineage>
</organism>
<dbReference type="InterPro" id="IPR007387">
    <property type="entry name" value="TRAP_DctQ"/>
</dbReference>
<evidence type="ECO:0000256" key="5">
    <source>
        <dbReference type="ARBA" id="ARBA00022692"/>
    </source>
</evidence>
<dbReference type="RefSeq" id="WP_109319673.1">
    <property type="nucleotide sequence ID" value="NZ_QFWT01000004.1"/>
</dbReference>
<gene>
    <name evidence="11" type="ORF">DI392_09505</name>
</gene>
<feature type="transmembrane region" description="Helical" evidence="9">
    <location>
        <begin position="24"/>
        <end position="44"/>
    </location>
</feature>
<comment type="subcellular location">
    <subcellularLocation>
        <location evidence="1 9">Cell inner membrane</location>
        <topology evidence="1 9">Multi-pass membrane protein</topology>
    </subcellularLocation>
</comment>
<dbReference type="OrthoDB" id="8559033at2"/>
<keyword evidence="12" id="KW-1185">Reference proteome</keyword>
<comment type="function">
    <text evidence="9">Part of the tripartite ATP-independent periplasmic (TRAP) transport system.</text>
</comment>
<feature type="transmembrane region" description="Helical" evidence="9">
    <location>
        <begin position="91"/>
        <end position="111"/>
    </location>
</feature>
<keyword evidence="6 9" id="KW-1133">Transmembrane helix</keyword>
<comment type="similarity">
    <text evidence="8 9">Belongs to the TRAP transporter small permease family.</text>
</comment>
<keyword evidence="4 9" id="KW-0997">Cell inner membrane</keyword>
<dbReference type="AlphaFoldDB" id="A0A2U3BA80"/>
<dbReference type="GO" id="GO:0005886">
    <property type="term" value="C:plasma membrane"/>
    <property type="evidence" value="ECO:0007669"/>
    <property type="project" value="UniProtKB-SubCell"/>
</dbReference>